<dbReference type="GO" id="GO:0030288">
    <property type="term" value="C:outer membrane-bounded periplasmic space"/>
    <property type="evidence" value="ECO:0007669"/>
    <property type="project" value="InterPro"/>
</dbReference>
<accession>A0A5M8AG72</accession>
<evidence type="ECO:0000256" key="1">
    <source>
        <dbReference type="SAM" id="SignalP"/>
    </source>
</evidence>
<dbReference type="InterPro" id="IPR016147">
    <property type="entry name" value="Pili_assmbl_chaperone_N"/>
</dbReference>
<gene>
    <name evidence="3" type="ORF">F1599_17125</name>
</gene>
<evidence type="ECO:0000313" key="4">
    <source>
        <dbReference type="Proteomes" id="UP000324324"/>
    </source>
</evidence>
<evidence type="ECO:0000259" key="2">
    <source>
        <dbReference type="Pfam" id="PF00345"/>
    </source>
</evidence>
<evidence type="ECO:0000313" key="3">
    <source>
        <dbReference type="EMBL" id="KAA6121035.1"/>
    </source>
</evidence>
<dbReference type="Proteomes" id="UP000324324">
    <property type="component" value="Unassembled WGS sequence"/>
</dbReference>
<comment type="caution">
    <text evidence="3">The sequence shown here is derived from an EMBL/GenBank/DDBJ whole genome shotgun (WGS) entry which is preliminary data.</text>
</comment>
<dbReference type="InterPro" id="IPR008962">
    <property type="entry name" value="PapD-like_sf"/>
</dbReference>
<dbReference type="Gene3D" id="2.60.40.10">
    <property type="entry name" value="Immunoglobulins"/>
    <property type="match status" value="1"/>
</dbReference>
<protein>
    <submittedName>
        <fullName evidence="3">Molecular chaperone</fullName>
    </submittedName>
</protein>
<reference evidence="3 4" key="1">
    <citation type="submission" date="2019-09" db="EMBL/GenBank/DDBJ databases">
        <title>Isolation of a novel species in the genus Cupriavidus from patients with sepsis using whole genome sequencing.</title>
        <authorList>
            <person name="Kweon O.J."/>
            <person name="Lee M.-K."/>
        </authorList>
    </citation>
    <scope>NUCLEOTIDE SEQUENCE [LARGE SCALE GENOMIC DNA]</scope>
    <source>
        <strain evidence="3 4">MKL-01</strain>
    </source>
</reference>
<feature type="chain" id="PRO_5024420361" evidence="1">
    <location>
        <begin position="28"/>
        <end position="256"/>
    </location>
</feature>
<feature type="domain" description="Pili assembly chaperone N-terminal" evidence="2">
    <location>
        <begin position="30"/>
        <end position="146"/>
    </location>
</feature>
<dbReference type="PANTHER" id="PTHR30251:SF4">
    <property type="entry name" value="SLR1668 PROTEIN"/>
    <property type="match status" value="1"/>
</dbReference>
<keyword evidence="4" id="KW-1185">Reference proteome</keyword>
<dbReference type="EMBL" id="VWRN01000045">
    <property type="protein sequence ID" value="KAA6121035.1"/>
    <property type="molecule type" value="Genomic_DNA"/>
</dbReference>
<dbReference type="AlphaFoldDB" id="A0A5M8AG72"/>
<dbReference type="Pfam" id="PF00345">
    <property type="entry name" value="PapD_N"/>
    <property type="match status" value="1"/>
</dbReference>
<dbReference type="PANTHER" id="PTHR30251">
    <property type="entry name" value="PILUS ASSEMBLY CHAPERONE"/>
    <property type="match status" value="1"/>
</dbReference>
<feature type="signal peptide" evidence="1">
    <location>
        <begin position="1"/>
        <end position="27"/>
    </location>
</feature>
<sequence>MRLFRLPAGLHLAVLLASALIAAAGHAASLQISPIRIDLPSAPGAGALQLRNQGDVPIHAQVRVFRWTQSGRDDVLEPTDTVVASPPIIRIAPGDQQLVRVVHPQAAAAAAGETTYRLLIDELPQGDNGPASGVRVQLRYSVPVFVGTPDAGVVPPLRFALLKDGGEWRLLARNDGNRHAQISDVTLLGRGGTKYAVTAGLLGYALAKSGRQWSLPAERGMAPSAGWRLEATVNGTRISAPLDVASAGHAVGTDAR</sequence>
<name>A0A5M8AG72_9BURK</name>
<dbReference type="SUPFAM" id="SSF49354">
    <property type="entry name" value="PapD-like"/>
    <property type="match status" value="1"/>
</dbReference>
<proteinExistence type="predicted"/>
<dbReference type="GO" id="GO:0071555">
    <property type="term" value="P:cell wall organization"/>
    <property type="evidence" value="ECO:0007669"/>
    <property type="project" value="InterPro"/>
</dbReference>
<keyword evidence="1" id="KW-0732">Signal</keyword>
<dbReference type="InterPro" id="IPR013783">
    <property type="entry name" value="Ig-like_fold"/>
</dbReference>
<dbReference type="InterPro" id="IPR050643">
    <property type="entry name" value="Periplasmic_pilus_chap"/>
</dbReference>
<organism evidence="3 4">
    <name type="scientific">Cupriavidus cauae</name>
    <dbReference type="NCBI Taxonomy" id="2608999"/>
    <lineage>
        <taxon>Bacteria</taxon>
        <taxon>Pseudomonadati</taxon>
        <taxon>Pseudomonadota</taxon>
        <taxon>Betaproteobacteria</taxon>
        <taxon>Burkholderiales</taxon>
        <taxon>Burkholderiaceae</taxon>
        <taxon>Cupriavidus</taxon>
    </lineage>
</organism>